<dbReference type="STRING" id="683960.A0A1E3P547"/>
<evidence type="ECO:0008006" key="4">
    <source>
        <dbReference type="Google" id="ProtNLM"/>
    </source>
</evidence>
<dbReference type="RefSeq" id="XP_019039788.1">
    <property type="nucleotide sequence ID" value="XM_019181412.1"/>
</dbReference>
<reference evidence="2 3" key="1">
    <citation type="journal article" date="2016" name="Proc. Natl. Acad. Sci. U.S.A.">
        <title>Comparative genomics of biotechnologically important yeasts.</title>
        <authorList>
            <person name="Riley R."/>
            <person name="Haridas S."/>
            <person name="Wolfe K.H."/>
            <person name="Lopes M.R."/>
            <person name="Hittinger C.T."/>
            <person name="Goeker M."/>
            <person name="Salamov A.A."/>
            <person name="Wisecaver J.H."/>
            <person name="Long T.M."/>
            <person name="Calvey C.H."/>
            <person name="Aerts A.L."/>
            <person name="Barry K.W."/>
            <person name="Choi C."/>
            <person name="Clum A."/>
            <person name="Coughlan A.Y."/>
            <person name="Deshpande S."/>
            <person name="Douglass A.P."/>
            <person name="Hanson S.J."/>
            <person name="Klenk H.-P."/>
            <person name="LaButti K.M."/>
            <person name="Lapidus A."/>
            <person name="Lindquist E.A."/>
            <person name="Lipzen A.M."/>
            <person name="Meier-Kolthoff J.P."/>
            <person name="Ohm R.A."/>
            <person name="Otillar R.P."/>
            <person name="Pangilinan J.L."/>
            <person name="Peng Y."/>
            <person name="Rokas A."/>
            <person name="Rosa C.A."/>
            <person name="Scheuner C."/>
            <person name="Sibirny A.A."/>
            <person name="Slot J.C."/>
            <person name="Stielow J.B."/>
            <person name="Sun H."/>
            <person name="Kurtzman C.P."/>
            <person name="Blackwell M."/>
            <person name="Grigoriev I.V."/>
            <person name="Jeffries T.W."/>
        </authorList>
    </citation>
    <scope>NUCLEOTIDE SEQUENCE [LARGE SCALE GENOMIC DNA]</scope>
    <source>
        <strain evidence="3">ATCC 58044 / CBS 1984 / NCYC 433 / NRRL Y-366-8</strain>
    </source>
</reference>
<dbReference type="AlphaFoldDB" id="A0A1E3P547"/>
<dbReference type="InterPro" id="IPR013943">
    <property type="entry name" value="Pet127"/>
</dbReference>
<dbReference type="OrthoDB" id="10249045at2759"/>
<evidence type="ECO:0000313" key="2">
    <source>
        <dbReference type="EMBL" id="ODQ60581.1"/>
    </source>
</evidence>
<proteinExistence type="predicted"/>
<organism evidence="2 3">
    <name type="scientific">Wickerhamomyces anomalus (strain ATCC 58044 / CBS 1984 / NCYC 433 / NRRL Y-366-8)</name>
    <name type="common">Yeast</name>
    <name type="synonym">Hansenula anomala</name>
    <dbReference type="NCBI Taxonomy" id="683960"/>
    <lineage>
        <taxon>Eukaryota</taxon>
        <taxon>Fungi</taxon>
        <taxon>Dikarya</taxon>
        <taxon>Ascomycota</taxon>
        <taxon>Saccharomycotina</taxon>
        <taxon>Saccharomycetes</taxon>
        <taxon>Phaffomycetales</taxon>
        <taxon>Wickerhamomycetaceae</taxon>
        <taxon>Wickerhamomyces</taxon>
    </lineage>
</organism>
<dbReference type="GO" id="GO:0000964">
    <property type="term" value="P:mitochondrial RNA 5'-end processing"/>
    <property type="evidence" value="ECO:0007669"/>
    <property type="project" value="TreeGrafter"/>
</dbReference>
<feature type="region of interest" description="Disordered" evidence="1">
    <location>
        <begin position="52"/>
        <end position="72"/>
    </location>
</feature>
<sequence>MKLNPGERKRKFLETHKPNYKLGRLTKKTRIPLLKALEDDLLSAKIGFHKPRSRVPPSLGKGSSSPSISASTPPPVYQYFRSPEHVLAFQNLTTQVVEGSLDTTPTYEPIKVEQTSEVPTLKHDLSRVLFSPGVHFLQDPRTKVFNFDPYLKNILPVNEFDFQHITQYVASEKDKTMLKVSKLINTRYYSSTSSMTGILSHLHYLLSNFRPVNLKDLSRNVRYSHVGFSRGAKLPGNVIVRKMEQSDGETRYAIDSDKYADKEMILSRLGHSLERLLTNESEIFDKYKLSNKSEENSKAQLEMEKNSNAYHYAKMDKFLMRSQLDCKDERLPGTGTFDLKSRAVCAIRHDVAFHEEETTGYELLKTVGEYESFEKEMSELARSTLLKYSLQARIGNMDGIFLAFHNIAKMFGFQYLPSSEMDKMIHSFDKLSSKFAQDEFTISMKFYEKILDVITNDYLPNTSFRLVVKAVPQTINETCLIVIAHPVTDKEIDEIQTAGMKYSEAITETAGIIENDESIDEETKTQKNKDKERVSKHVDKLRDLNDKVYKNAHGFSIWIDQKINEKRILTRHPTYQSLNDDWNVDFKIEKLNDDETRENYLNFMDEKCKLLLEHGYSKDDGELTNYVKLLRAFSERGKKRALEEDNDKIIWNKD</sequence>
<dbReference type="Proteomes" id="UP000094112">
    <property type="component" value="Unassembled WGS sequence"/>
</dbReference>
<accession>A0A1E3P547</accession>
<dbReference type="Pfam" id="PF08634">
    <property type="entry name" value="Pet127"/>
    <property type="match status" value="1"/>
</dbReference>
<evidence type="ECO:0000256" key="1">
    <source>
        <dbReference type="SAM" id="MobiDB-lite"/>
    </source>
</evidence>
<protein>
    <recommendedName>
        <fullName evidence="4">Pet127-domain-containing protein</fullName>
    </recommendedName>
</protein>
<dbReference type="PANTHER" id="PTHR31014:SF0">
    <property type="entry name" value="MITOCHONDRIAL TRANSLATION SYSTEM COMPONENT PET127-RELATED"/>
    <property type="match status" value="1"/>
</dbReference>
<dbReference type="GeneID" id="30198658"/>
<evidence type="ECO:0000313" key="3">
    <source>
        <dbReference type="Proteomes" id="UP000094112"/>
    </source>
</evidence>
<gene>
    <name evidence="2" type="ORF">WICANDRAFT_27811</name>
</gene>
<feature type="compositionally biased region" description="Low complexity" evidence="1">
    <location>
        <begin position="56"/>
        <end position="71"/>
    </location>
</feature>
<dbReference type="GO" id="GO:0005740">
    <property type="term" value="C:mitochondrial envelope"/>
    <property type="evidence" value="ECO:0007669"/>
    <property type="project" value="TreeGrafter"/>
</dbReference>
<name>A0A1E3P547_WICAA</name>
<dbReference type="EMBL" id="KV454209">
    <property type="protein sequence ID" value="ODQ60581.1"/>
    <property type="molecule type" value="Genomic_DNA"/>
</dbReference>
<keyword evidence="3" id="KW-1185">Reference proteome</keyword>
<dbReference type="PANTHER" id="PTHR31014">
    <property type="entry name" value="MITOCHONDRIAL TRANSLATION SYSTEM COMPONENT PET127-RELATED"/>
    <property type="match status" value="1"/>
</dbReference>